<dbReference type="InterPro" id="IPR018711">
    <property type="entry name" value="NAGPA"/>
</dbReference>
<sequence>MKKNLLNGLTGMGLMLALFFASFVSCKKRDDYPKFNEKKEEIVPDDIIPPDNKIEKITEKIINQADVVGRFQMDSTVNLADGLERTHIRFLNKLNQPTSIQILEVDLKKKIVPYVMSSFDDNLYVAQPIPDMAKYNAASSGGELLAAINGATASTYSYIKNGRKINISTTSGIEKTRPFFAVQFDGASFIGNCFDTVQFKFEPYDINKFKGLISGTSWLQYRGAVIVSTSAVVQANTALGLSSDKSTLYAVVVDGANGNFSVGMTFNDLARVMKVIGSYDAFVVNSGNASVMTQSQFSVGSSGQAVWNIVNRPPVSMVGSLNGVGFVKMK</sequence>
<proteinExistence type="predicted"/>
<name>A0A363NRK2_9SPHI</name>
<dbReference type="EMBL" id="QCXX01000004">
    <property type="protein sequence ID" value="PUV23399.1"/>
    <property type="molecule type" value="Genomic_DNA"/>
</dbReference>
<dbReference type="Proteomes" id="UP000250831">
    <property type="component" value="Unassembled WGS sequence"/>
</dbReference>
<evidence type="ECO:0000313" key="2">
    <source>
        <dbReference type="EMBL" id="PUV23399.1"/>
    </source>
</evidence>
<comment type="caution">
    <text evidence="2">The sequence shown here is derived from an EMBL/GenBank/DDBJ whole genome shotgun (WGS) entry which is preliminary data.</text>
</comment>
<reference evidence="2 3" key="1">
    <citation type="submission" date="2018-04" db="EMBL/GenBank/DDBJ databases">
        <title>Sphingobacterium sp. M46 Genome.</title>
        <authorList>
            <person name="Cheng J."/>
            <person name="Li Y."/>
        </authorList>
    </citation>
    <scope>NUCLEOTIDE SEQUENCE [LARGE SCALE GENOMIC DNA]</scope>
    <source>
        <strain evidence="2 3">M46</strain>
    </source>
</reference>
<dbReference type="Pfam" id="PF09992">
    <property type="entry name" value="NAGPA"/>
    <property type="match status" value="1"/>
</dbReference>
<accession>A0A363NRK2</accession>
<protein>
    <recommendedName>
        <fullName evidence="1">Phosphodiester glycosidase domain-containing protein</fullName>
    </recommendedName>
</protein>
<keyword evidence="3" id="KW-1185">Reference proteome</keyword>
<dbReference type="AlphaFoldDB" id="A0A363NRK2"/>
<dbReference type="PROSITE" id="PS51257">
    <property type="entry name" value="PROKAR_LIPOPROTEIN"/>
    <property type="match status" value="1"/>
</dbReference>
<organism evidence="2 3">
    <name type="scientific">Sphingobacterium athyrii</name>
    <dbReference type="NCBI Taxonomy" id="2152717"/>
    <lineage>
        <taxon>Bacteria</taxon>
        <taxon>Pseudomonadati</taxon>
        <taxon>Bacteroidota</taxon>
        <taxon>Sphingobacteriia</taxon>
        <taxon>Sphingobacteriales</taxon>
        <taxon>Sphingobacteriaceae</taxon>
        <taxon>Sphingobacterium</taxon>
    </lineage>
</organism>
<gene>
    <name evidence="2" type="ORF">DCO56_15840</name>
</gene>
<evidence type="ECO:0000259" key="1">
    <source>
        <dbReference type="Pfam" id="PF09992"/>
    </source>
</evidence>
<dbReference type="RefSeq" id="WP_108634749.1">
    <property type="nucleotide sequence ID" value="NZ_QCXX01000004.1"/>
</dbReference>
<evidence type="ECO:0000313" key="3">
    <source>
        <dbReference type="Proteomes" id="UP000250831"/>
    </source>
</evidence>
<feature type="domain" description="Phosphodiester glycosidase" evidence="1">
    <location>
        <begin position="147"/>
        <end position="293"/>
    </location>
</feature>
<dbReference type="OrthoDB" id="9791820at2"/>